<evidence type="ECO:0000256" key="2">
    <source>
        <dbReference type="SAM" id="SignalP"/>
    </source>
</evidence>
<reference evidence="5" key="1">
    <citation type="submission" date="2025-08" db="UniProtKB">
        <authorList>
            <consortium name="RefSeq"/>
        </authorList>
    </citation>
    <scope>IDENTIFICATION</scope>
</reference>
<evidence type="ECO:0000313" key="4">
    <source>
        <dbReference type="Proteomes" id="UP000694888"/>
    </source>
</evidence>
<feature type="chain" id="PRO_5045906510" evidence="2">
    <location>
        <begin position="17"/>
        <end position="221"/>
    </location>
</feature>
<keyword evidence="2" id="KW-0732">Signal</keyword>
<dbReference type="InterPro" id="IPR002223">
    <property type="entry name" value="Kunitz_BPTI"/>
</dbReference>
<gene>
    <name evidence="5" type="primary">LOC101861368</name>
</gene>
<organism evidence="4 5">
    <name type="scientific">Aplysia californica</name>
    <name type="common">California sea hare</name>
    <dbReference type="NCBI Taxonomy" id="6500"/>
    <lineage>
        <taxon>Eukaryota</taxon>
        <taxon>Metazoa</taxon>
        <taxon>Spiralia</taxon>
        <taxon>Lophotrochozoa</taxon>
        <taxon>Mollusca</taxon>
        <taxon>Gastropoda</taxon>
        <taxon>Heterobranchia</taxon>
        <taxon>Euthyneura</taxon>
        <taxon>Tectipleura</taxon>
        <taxon>Aplysiida</taxon>
        <taxon>Aplysioidea</taxon>
        <taxon>Aplysiidae</taxon>
        <taxon>Aplysia</taxon>
    </lineage>
</organism>
<dbReference type="PANTHER" id="PTHR10083:SF374">
    <property type="entry name" value="BPTI_KUNITZ INHIBITOR DOMAIN-CONTAINING PROTEIN"/>
    <property type="match status" value="1"/>
</dbReference>
<dbReference type="CDD" id="cd00109">
    <property type="entry name" value="Kunitz-type"/>
    <property type="match status" value="2"/>
</dbReference>
<evidence type="ECO:0000256" key="1">
    <source>
        <dbReference type="ARBA" id="ARBA00023157"/>
    </source>
</evidence>
<dbReference type="InterPro" id="IPR020901">
    <property type="entry name" value="Prtase_inh_Kunz-CS"/>
</dbReference>
<dbReference type="Pfam" id="PF00014">
    <property type="entry name" value="Kunitz_BPTI"/>
    <property type="match status" value="2"/>
</dbReference>
<dbReference type="RefSeq" id="XP_005100461.2">
    <property type="nucleotide sequence ID" value="XM_005100404.2"/>
</dbReference>
<feature type="signal peptide" evidence="2">
    <location>
        <begin position="1"/>
        <end position="16"/>
    </location>
</feature>
<feature type="domain" description="BPTI/Kunitz inhibitor" evidence="3">
    <location>
        <begin position="9"/>
        <end position="78"/>
    </location>
</feature>
<evidence type="ECO:0000313" key="5">
    <source>
        <dbReference type="RefSeq" id="XP_005100461.2"/>
    </source>
</evidence>
<dbReference type="GeneID" id="101861368"/>
<dbReference type="Gene3D" id="4.10.410.10">
    <property type="entry name" value="Pancreatic trypsin inhibitor Kunitz domain"/>
    <property type="match status" value="2"/>
</dbReference>
<dbReference type="PROSITE" id="PS50279">
    <property type="entry name" value="BPTI_KUNITZ_2"/>
    <property type="match status" value="2"/>
</dbReference>
<dbReference type="PRINTS" id="PR00759">
    <property type="entry name" value="BASICPTASE"/>
</dbReference>
<dbReference type="Proteomes" id="UP000694888">
    <property type="component" value="Unplaced"/>
</dbReference>
<feature type="domain" description="BPTI/Kunitz inhibitor" evidence="3">
    <location>
        <begin position="127"/>
        <end position="182"/>
    </location>
</feature>
<dbReference type="InterPro" id="IPR036880">
    <property type="entry name" value="Kunitz_BPTI_sf"/>
</dbReference>
<name>A0ABM0JSF9_APLCA</name>
<dbReference type="PROSITE" id="PS00280">
    <property type="entry name" value="BPTI_KUNITZ_1"/>
    <property type="match status" value="1"/>
</dbReference>
<dbReference type="InterPro" id="IPR050098">
    <property type="entry name" value="TFPI/VKTCI-like"/>
</dbReference>
<proteinExistence type="predicted"/>
<evidence type="ECO:0000259" key="3">
    <source>
        <dbReference type="PROSITE" id="PS50279"/>
    </source>
</evidence>
<feature type="non-terminal residue" evidence="5">
    <location>
        <position position="221"/>
    </location>
</feature>
<sequence>MTDLRVLLCHVPAALAVVSDIQSEQPNYCNQRDRGNGDGAHAHYYFNQDSQSCELFTYGGEGGNKNNFRTESECQAACICTQGTDIKLRLRKCARPVYYDIGQGICTRAKRLACNSNVNRFTYEDECGEVCVTARCFLKQKQGTSKRYSYNAATQRCEIFTYNGCNGNLNNFQTREECDRSCTQLIRQNDGPNDRSPDCLLSKKRGICRGTFTKFYYDSQD</sequence>
<protein>
    <submittedName>
        <fullName evidence="5">Carboxypeptidase inhibitor SmCI-like</fullName>
    </submittedName>
</protein>
<dbReference type="PANTHER" id="PTHR10083">
    <property type="entry name" value="KUNITZ-TYPE PROTEASE INHIBITOR-RELATED"/>
    <property type="match status" value="1"/>
</dbReference>
<dbReference type="SMART" id="SM00131">
    <property type="entry name" value="KU"/>
    <property type="match status" value="2"/>
</dbReference>
<accession>A0ABM0JSF9</accession>
<dbReference type="SUPFAM" id="SSF57362">
    <property type="entry name" value="BPTI-like"/>
    <property type="match status" value="3"/>
</dbReference>
<keyword evidence="4" id="KW-1185">Reference proteome</keyword>
<keyword evidence="1" id="KW-1015">Disulfide bond</keyword>